<accession>A0A9P0H774</accession>
<evidence type="ECO:0000256" key="1">
    <source>
        <dbReference type="SAM" id="MobiDB-lite"/>
    </source>
</evidence>
<evidence type="ECO:0000313" key="3">
    <source>
        <dbReference type="Proteomes" id="UP001152798"/>
    </source>
</evidence>
<gene>
    <name evidence="2" type="ORF">NEZAVI_LOCUS6714</name>
</gene>
<dbReference type="EMBL" id="OV725079">
    <property type="protein sequence ID" value="CAH1396697.1"/>
    <property type="molecule type" value="Genomic_DNA"/>
</dbReference>
<dbReference type="AlphaFoldDB" id="A0A9P0H774"/>
<keyword evidence="3" id="KW-1185">Reference proteome</keyword>
<name>A0A9P0H774_NEZVI</name>
<feature type="region of interest" description="Disordered" evidence="1">
    <location>
        <begin position="60"/>
        <end position="96"/>
    </location>
</feature>
<sequence>MKNIRTGFRDHANYTSDEKRNVIADWAGLDISTTTLRLPRQMLYGHSGWWLTKEGKPRNDGWTTWKRTSTSSTSGDGELKRRIKRKGAGLGGGVGS</sequence>
<proteinExistence type="predicted"/>
<organism evidence="2 3">
    <name type="scientific">Nezara viridula</name>
    <name type="common">Southern green stink bug</name>
    <name type="synonym">Cimex viridulus</name>
    <dbReference type="NCBI Taxonomy" id="85310"/>
    <lineage>
        <taxon>Eukaryota</taxon>
        <taxon>Metazoa</taxon>
        <taxon>Ecdysozoa</taxon>
        <taxon>Arthropoda</taxon>
        <taxon>Hexapoda</taxon>
        <taxon>Insecta</taxon>
        <taxon>Pterygota</taxon>
        <taxon>Neoptera</taxon>
        <taxon>Paraneoptera</taxon>
        <taxon>Hemiptera</taxon>
        <taxon>Heteroptera</taxon>
        <taxon>Panheteroptera</taxon>
        <taxon>Pentatomomorpha</taxon>
        <taxon>Pentatomoidea</taxon>
        <taxon>Pentatomidae</taxon>
        <taxon>Pentatominae</taxon>
        <taxon>Nezara</taxon>
    </lineage>
</organism>
<reference evidence="2" key="1">
    <citation type="submission" date="2022-01" db="EMBL/GenBank/DDBJ databases">
        <authorList>
            <person name="King R."/>
        </authorList>
    </citation>
    <scope>NUCLEOTIDE SEQUENCE</scope>
</reference>
<dbReference type="Proteomes" id="UP001152798">
    <property type="component" value="Chromosome 3"/>
</dbReference>
<protein>
    <submittedName>
        <fullName evidence="2">Uncharacterized protein</fullName>
    </submittedName>
</protein>
<evidence type="ECO:0000313" key="2">
    <source>
        <dbReference type="EMBL" id="CAH1396697.1"/>
    </source>
</evidence>